<dbReference type="EMBL" id="SNYA01000006">
    <property type="protein sequence ID" value="TDP90691.1"/>
    <property type="molecule type" value="Genomic_DNA"/>
</dbReference>
<evidence type="ECO:0000259" key="5">
    <source>
        <dbReference type="PROSITE" id="PS01124"/>
    </source>
</evidence>
<accession>A0A4R6RUQ6</accession>
<dbReference type="InterPro" id="IPR035418">
    <property type="entry name" value="AraC-bd_2"/>
</dbReference>
<evidence type="ECO:0000256" key="4">
    <source>
        <dbReference type="SAM" id="MobiDB-lite"/>
    </source>
</evidence>
<name>A0A4R6RUQ6_9MICO</name>
<dbReference type="InterPro" id="IPR050204">
    <property type="entry name" value="AraC_XylS_family_regulators"/>
</dbReference>
<gene>
    <name evidence="6" type="ORF">EDF62_2339</name>
</gene>
<feature type="domain" description="HTH araC/xylS-type" evidence="5">
    <location>
        <begin position="210"/>
        <end position="311"/>
    </location>
</feature>
<evidence type="ECO:0000256" key="3">
    <source>
        <dbReference type="ARBA" id="ARBA00023163"/>
    </source>
</evidence>
<dbReference type="SMART" id="SM00342">
    <property type="entry name" value="HTH_ARAC"/>
    <property type="match status" value="1"/>
</dbReference>
<feature type="region of interest" description="Disordered" evidence="4">
    <location>
        <begin position="302"/>
        <end position="324"/>
    </location>
</feature>
<protein>
    <submittedName>
        <fullName evidence="6">AraC family transcriptional regulator</fullName>
    </submittedName>
</protein>
<dbReference type="InterPro" id="IPR018060">
    <property type="entry name" value="HTH_AraC"/>
</dbReference>
<dbReference type="Pfam" id="PF12833">
    <property type="entry name" value="HTH_18"/>
    <property type="match status" value="1"/>
</dbReference>
<reference evidence="6 7" key="1">
    <citation type="submission" date="2019-03" db="EMBL/GenBank/DDBJ databases">
        <title>Genomic analyses of the natural microbiome of Caenorhabditis elegans.</title>
        <authorList>
            <person name="Samuel B."/>
        </authorList>
    </citation>
    <scope>NUCLEOTIDE SEQUENCE [LARGE SCALE GENOMIC DNA]</scope>
    <source>
        <strain evidence="6 7">JUb18</strain>
    </source>
</reference>
<keyword evidence="2" id="KW-0238">DNA-binding</keyword>
<dbReference type="InterPro" id="IPR018062">
    <property type="entry name" value="HTH_AraC-typ_CS"/>
</dbReference>
<dbReference type="Proteomes" id="UP000295601">
    <property type="component" value="Unassembled WGS sequence"/>
</dbReference>
<dbReference type="RefSeq" id="WP_133617142.1">
    <property type="nucleotide sequence ID" value="NZ_CP080492.1"/>
</dbReference>
<evidence type="ECO:0000313" key="6">
    <source>
        <dbReference type="EMBL" id="TDP90691.1"/>
    </source>
</evidence>
<dbReference type="GO" id="GO:0043565">
    <property type="term" value="F:sequence-specific DNA binding"/>
    <property type="evidence" value="ECO:0007669"/>
    <property type="project" value="InterPro"/>
</dbReference>
<comment type="caution">
    <text evidence="6">The sequence shown here is derived from an EMBL/GenBank/DDBJ whole genome shotgun (WGS) entry which is preliminary data.</text>
</comment>
<sequence>MEAKSVWDADGWRASANRIFGPISCRPYDAEFSAWATQREFSPDLRVSRIETGAQLLDRPAALIDAGQAQELLVLMQLNGQSTLIQRGRAVSIGEGAVAICEGDVPFRFELPTPQQSLIVLQLSRSLAGLPAHMVSQASAHRIGADVPGQVALRGLVYGLQSPQLALSAGAGVGVGAALARAAAEVFSAVVRGLLAQRGPEVGERLKRLAALRSSLREQLADPELTVEQLAAQHFLSPRQVHALFAEEADTPAAFLRRTRLQHAERLLLQRDQTGMTVAAISRESGYSDSAAFIRAFTRERGRSPVRWAESRRGGSGSRETRER</sequence>
<keyword evidence="3" id="KW-0804">Transcription</keyword>
<evidence type="ECO:0000256" key="1">
    <source>
        <dbReference type="ARBA" id="ARBA00023015"/>
    </source>
</evidence>
<dbReference type="GO" id="GO:0003700">
    <property type="term" value="F:DNA-binding transcription factor activity"/>
    <property type="evidence" value="ECO:0007669"/>
    <property type="project" value="InterPro"/>
</dbReference>
<dbReference type="InterPro" id="IPR009057">
    <property type="entry name" value="Homeodomain-like_sf"/>
</dbReference>
<dbReference type="Pfam" id="PF14525">
    <property type="entry name" value="AraC_binding_2"/>
    <property type="match status" value="1"/>
</dbReference>
<evidence type="ECO:0000256" key="2">
    <source>
        <dbReference type="ARBA" id="ARBA00023125"/>
    </source>
</evidence>
<proteinExistence type="predicted"/>
<dbReference type="PANTHER" id="PTHR46796">
    <property type="entry name" value="HTH-TYPE TRANSCRIPTIONAL ACTIVATOR RHAS-RELATED"/>
    <property type="match status" value="1"/>
</dbReference>
<dbReference type="PANTHER" id="PTHR46796:SF6">
    <property type="entry name" value="ARAC SUBFAMILY"/>
    <property type="match status" value="1"/>
</dbReference>
<dbReference type="PROSITE" id="PS00041">
    <property type="entry name" value="HTH_ARAC_FAMILY_1"/>
    <property type="match status" value="1"/>
</dbReference>
<keyword evidence="1" id="KW-0805">Transcription regulation</keyword>
<dbReference type="PROSITE" id="PS01124">
    <property type="entry name" value="HTH_ARAC_FAMILY_2"/>
    <property type="match status" value="1"/>
</dbReference>
<keyword evidence="7" id="KW-1185">Reference proteome</keyword>
<evidence type="ECO:0000313" key="7">
    <source>
        <dbReference type="Proteomes" id="UP000295601"/>
    </source>
</evidence>
<dbReference type="OrthoDB" id="186135at2"/>
<dbReference type="SUPFAM" id="SSF46689">
    <property type="entry name" value="Homeodomain-like"/>
    <property type="match status" value="1"/>
</dbReference>
<organism evidence="6 7">
    <name type="scientific">Leucobacter luti</name>
    <dbReference type="NCBI Taxonomy" id="340320"/>
    <lineage>
        <taxon>Bacteria</taxon>
        <taxon>Bacillati</taxon>
        <taxon>Actinomycetota</taxon>
        <taxon>Actinomycetes</taxon>
        <taxon>Micrococcales</taxon>
        <taxon>Microbacteriaceae</taxon>
        <taxon>Leucobacter</taxon>
    </lineage>
</organism>
<dbReference type="AlphaFoldDB" id="A0A4R6RUQ6"/>
<dbReference type="Gene3D" id="1.10.10.60">
    <property type="entry name" value="Homeodomain-like"/>
    <property type="match status" value="1"/>
</dbReference>